<accession>A0A5C7H8P7</accession>
<evidence type="ECO:0000256" key="2">
    <source>
        <dbReference type="SAM" id="MobiDB-lite"/>
    </source>
</evidence>
<feature type="region of interest" description="Disordered" evidence="2">
    <location>
        <begin position="169"/>
        <end position="210"/>
    </location>
</feature>
<organism evidence="4 5">
    <name type="scientific">Acer yangbiense</name>
    <dbReference type="NCBI Taxonomy" id="1000413"/>
    <lineage>
        <taxon>Eukaryota</taxon>
        <taxon>Viridiplantae</taxon>
        <taxon>Streptophyta</taxon>
        <taxon>Embryophyta</taxon>
        <taxon>Tracheophyta</taxon>
        <taxon>Spermatophyta</taxon>
        <taxon>Magnoliopsida</taxon>
        <taxon>eudicotyledons</taxon>
        <taxon>Gunneridae</taxon>
        <taxon>Pentapetalae</taxon>
        <taxon>rosids</taxon>
        <taxon>malvids</taxon>
        <taxon>Sapindales</taxon>
        <taxon>Sapindaceae</taxon>
        <taxon>Hippocastanoideae</taxon>
        <taxon>Acereae</taxon>
        <taxon>Acer</taxon>
    </lineage>
</organism>
<dbReference type="InterPro" id="IPR040256">
    <property type="entry name" value="At4g02000-like"/>
</dbReference>
<keyword evidence="1" id="KW-0862">Zinc</keyword>
<evidence type="ECO:0000256" key="1">
    <source>
        <dbReference type="PROSITE-ProRule" id="PRU00047"/>
    </source>
</evidence>
<evidence type="ECO:0000313" key="5">
    <source>
        <dbReference type="Proteomes" id="UP000323000"/>
    </source>
</evidence>
<feature type="domain" description="CCHC-type" evidence="3">
    <location>
        <begin position="131"/>
        <end position="144"/>
    </location>
</feature>
<dbReference type="InterPro" id="IPR001878">
    <property type="entry name" value="Znf_CCHC"/>
</dbReference>
<dbReference type="AlphaFoldDB" id="A0A5C7H8P7"/>
<sequence>MNDNESSAEDRRQVLEGSPWTFDGALIVLEDPSGKGYVEDMSFSHSDFWVQIHRAPLFCLIEEITRFLGGMIGVVLDVDVGMPGDDSGKFLCVRVRIHIGKPLHRCLLVDLLGDGKEKVMLIWYERLPNHCYRCGRLGHPSRECLEAGDGHASTEPGSMPFGAWLKASTPDWKASHNGRRREEKRGELKSGTHRIDGGNSSNKGSAGVNGGEIGGNFSSVAIKQGSVTADFVFKSQCGDGVGPVTKTDLDGPGSRGSTKQPKDKGKGKTHRDLTQVYANGLGLAKPNDDLSLVGDPDGLG</sequence>
<evidence type="ECO:0000259" key="3">
    <source>
        <dbReference type="PROSITE" id="PS50158"/>
    </source>
</evidence>
<keyword evidence="5" id="KW-1185">Reference proteome</keyword>
<comment type="caution">
    <text evidence="4">The sequence shown here is derived from an EMBL/GenBank/DDBJ whole genome shotgun (WGS) entry which is preliminary data.</text>
</comment>
<keyword evidence="1" id="KW-0863">Zinc-finger</keyword>
<dbReference type="GO" id="GO:0003676">
    <property type="term" value="F:nucleic acid binding"/>
    <property type="evidence" value="ECO:0007669"/>
    <property type="project" value="InterPro"/>
</dbReference>
<proteinExistence type="predicted"/>
<feature type="compositionally biased region" description="Basic and acidic residues" evidence="2">
    <location>
        <begin position="260"/>
        <end position="273"/>
    </location>
</feature>
<dbReference type="GO" id="GO:0008270">
    <property type="term" value="F:zinc ion binding"/>
    <property type="evidence" value="ECO:0007669"/>
    <property type="project" value="UniProtKB-KW"/>
</dbReference>
<protein>
    <recommendedName>
        <fullName evidence="3">CCHC-type domain-containing protein</fullName>
    </recommendedName>
</protein>
<reference evidence="5" key="1">
    <citation type="journal article" date="2019" name="Gigascience">
        <title>De novo genome assembly of the endangered Acer yangbiense, a plant species with extremely small populations endemic to Yunnan Province, China.</title>
        <authorList>
            <person name="Yang J."/>
            <person name="Wariss H.M."/>
            <person name="Tao L."/>
            <person name="Zhang R."/>
            <person name="Yun Q."/>
            <person name="Hollingsworth P."/>
            <person name="Dao Z."/>
            <person name="Luo G."/>
            <person name="Guo H."/>
            <person name="Ma Y."/>
            <person name="Sun W."/>
        </authorList>
    </citation>
    <scope>NUCLEOTIDE SEQUENCE [LARGE SCALE GENOMIC DNA]</scope>
    <source>
        <strain evidence="5">cv. Malutang</strain>
    </source>
</reference>
<dbReference type="PANTHER" id="PTHR31286:SF167">
    <property type="entry name" value="OS09G0268800 PROTEIN"/>
    <property type="match status" value="1"/>
</dbReference>
<dbReference type="EMBL" id="VAHF01000010">
    <property type="protein sequence ID" value="TXG52845.1"/>
    <property type="molecule type" value="Genomic_DNA"/>
</dbReference>
<dbReference type="PANTHER" id="PTHR31286">
    <property type="entry name" value="GLYCINE-RICH CELL WALL STRUCTURAL PROTEIN 1.8-LIKE"/>
    <property type="match status" value="1"/>
</dbReference>
<dbReference type="PROSITE" id="PS50158">
    <property type="entry name" value="ZF_CCHC"/>
    <property type="match status" value="1"/>
</dbReference>
<feature type="compositionally biased region" description="Basic and acidic residues" evidence="2">
    <location>
        <begin position="180"/>
        <end position="196"/>
    </location>
</feature>
<dbReference type="Proteomes" id="UP000323000">
    <property type="component" value="Chromosome 10"/>
</dbReference>
<dbReference type="OrthoDB" id="2219495at2759"/>
<keyword evidence="1" id="KW-0479">Metal-binding</keyword>
<feature type="region of interest" description="Disordered" evidence="2">
    <location>
        <begin position="240"/>
        <end position="273"/>
    </location>
</feature>
<evidence type="ECO:0000313" key="4">
    <source>
        <dbReference type="EMBL" id="TXG52845.1"/>
    </source>
</evidence>
<gene>
    <name evidence="4" type="ORF">EZV62_022014</name>
</gene>
<name>A0A5C7H8P7_9ROSI</name>